<proteinExistence type="predicted"/>
<name>A0A3S9YEA8_9ACTN</name>
<evidence type="ECO:0000256" key="1">
    <source>
        <dbReference type="SAM" id="SignalP"/>
    </source>
</evidence>
<evidence type="ECO:0000313" key="2">
    <source>
        <dbReference type="EMBL" id="AZS73336.1"/>
    </source>
</evidence>
<dbReference type="AlphaFoldDB" id="A0A3S9YEA8"/>
<reference evidence="2 3" key="1">
    <citation type="submission" date="2018-04" db="EMBL/GenBank/DDBJ databases">
        <title>Complete genome sequences of Streptomyces lydicus strain WYEC and characterization of antagonistic properties of biological control agents.</title>
        <authorList>
            <person name="Mariita R.M."/>
            <person name="Sello J.K."/>
        </authorList>
    </citation>
    <scope>NUCLEOTIDE SEQUENCE [LARGE SCALE GENOMIC DNA]</scope>
    <source>
        <strain evidence="2 3">WYEC 108</strain>
    </source>
</reference>
<dbReference type="Proteomes" id="UP000275579">
    <property type="component" value="Chromosome"/>
</dbReference>
<sequence>MKRTTSIARRHKTALGAALACVAVLGTVATATGAQAATASEHTASVARTSSTPYVMNHYGEENADKGKAERSPEHLVLSEFTTARDLDWKQWGAKKAVATGKVIGMWCLETCQDKPLKGTLTLSDPKTVNGKKVFSSFTLKLAGGNGAYDSEDLQGKHPLATS</sequence>
<dbReference type="EMBL" id="CP029042">
    <property type="protein sequence ID" value="AZS73336.1"/>
    <property type="molecule type" value="Genomic_DNA"/>
</dbReference>
<feature type="signal peptide" evidence="1">
    <location>
        <begin position="1"/>
        <end position="36"/>
    </location>
</feature>
<protein>
    <recommendedName>
        <fullName evidence="4">Lipoprotein</fullName>
    </recommendedName>
</protein>
<evidence type="ECO:0008006" key="4">
    <source>
        <dbReference type="Google" id="ProtNLM"/>
    </source>
</evidence>
<dbReference type="RefSeq" id="WP_127152350.1">
    <property type="nucleotide sequence ID" value="NZ_CP029042.1"/>
</dbReference>
<accession>A0A3S9YEA8</accession>
<feature type="chain" id="PRO_5019379675" description="Lipoprotein" evidence="1">
    <location>
        <begin position="37"/>
        <end position="163"/>
    </location>
</feature>
<keyword evidence="1" id="KW-0732">Signal</keyword>
<evidence type="ECO:0000313" key="3">
    <source>
        <dbReference type="Proteomes" id="UP000275579"/>
    </source>
</evidence>
<gene>
    <name evidence="2" type="ORF">DDE74_22420</name>
</gene>
<organism evidence="2 3">
    <name type="scientific">Streptomyces lydicus</name>
    <dbReference type="NCBI Taxonomy" id="47763"/>
    <lineage>
        <taxon>Bacteria</taxon>
        <taxon>Bacillati</taxon>
        <taxon>Actinomycetota</taxon>
        <taxon>Actinomycetes</taxon>
        <taxon>Kitasatosporales</taxon>
        <taxon>Streptomycetaceae</taxon>
        <taxon>Streptomyces</taxon>
    </lineage>
</organism>